<evidence type="ECO:0000313" key="2">
    <source>
        <dbReference type="EMBL" id="EJT76852.1"/>
    </source>
</evidence>
<sequence length="159" mass="17500">MLGGLGSHGSKDETDIRGTDRGKTTKKRDRRQGFLTPRISDAIRKPSRPTHCLVLSTNAPQRVHPDSRRMGDEDLTATTFAISVLGVAVPQPDARCNTVPGAGLVERAVLPSSWYRLRVPSTEFLTSFQNMDLMDSHQCLRIIGHADAKPLVPSDPWTN</sequence>
<feature type="region of interest" description="Disordered" evidence="1">
    <location>
        <begin position="1"/>
        <end position="41"/>
    </location>
</feature>
<dbReference type="RefSeq" id="XP_009222852.1">
    <property type="nucleotide sequence ID" value="XM_009224588.1"/>
</dbReference>
<evidence type="ECO:0000313" key="3">
    <source>
        <dbReference type="EnsemblFungi" id="EJT76852"/>
    </source>
</evidence>
<dbReference type="EMBL" id="GL385397">
    <property type="protein sequence ID" value="EJT76852.1"/>
    <property type="molecule type" value="Genomic_DNA"/>
</dbReference>
<evidence type="ECO:0000256" key="1">
    <source>
        <dbReference type="SAM" id="MobiDB-lite"/>
    </source>
</evidence>
<evidence type="ECO:0000313" key="4">
    <source>
        <dbReference type="Proteomes" id="UP000006039"/>
    </source>
</evidence>
<proteinExistence type="predicted"/>
<dbReference type="AlphaFoldDB" id="J3NZR9"/>
<dbReference type="Proteomes" id="UP000006039">
    <property type="component" value="Unassembled WGS sequence"/>
</dbReference>
<keyword evidence="4" id="KW-1185">Reference proteome</keyword>
<reference evidence="4" key="1">
    <citation type="submission" date="2010-07" db="EMBL/GenBank/DDBJ databases">
        <title>The genome sequence of Gaeumannomyces graminis var. tritici strain R3-111a-1.</title>
        <authorList>
            <consortium name="The Broad Institute Genome Sequencing Platform"/>
            <person name="Ma L.-J."/>
            <person name="Dead R."/>
            <person name="Young S."/>
            <person name="Zeng Q."/>
            <person name="Koehrsen M."/>
            <person name="Alvarado L."/>
            <person name="Berlin A."/>
            <person name="Chapman S.B."/>
            <person name="Chen Z."/>
            <person name="Freedman E."/>
            <person name="Gellesch M."/>
            <person name="Goldberg J."/>
            <person name="Griggs A."/>
            <person name="Gujja S."/>
            <person name="Heilman E.R."/>
            <person name="Heiman D."/>
            <person name="Hepburn T."/>
            <person name="Howarth C."/>
            <person name="Jen D."/>
            <person name="Larson L."/>
            <person name="Mehta T."/>
            <person name="Neiman D."/>
            <person name="Pearson M."/>
            <person name="Roberts A."/>
            <person name="Saif S."/>
            <person name="Shea T."/>
            <person name="Shenoy N."/>
            <person name="Sisk P."/>
            <person name="Stolte C."/>
            <person name="Sykes S."/>
            <person name="Walk T."/>
            <person name="White J."/>
            <person name="Yandava C."/>
            <person name="Haas B."/>
            <person name="Nusbaum C."/>
            <person name="Birren B."/>
        </authorList>
    </citation>
    <scope>NUCLEOTIDE SEQUENCE [LARGE SCALE GENOMIC DNA]</scope>
    <source>
        <strain evidence="4">R3-111a-1</strain>
    </source>
</reference>
<dbReference type="VEuPathDB" id="FungiDB:GGTG_06766"/>
<reference evidence="2" key="3">
    <citation type="submission" date="2010-09" db="EMBL/GenBank/DDBJ databases">
        <title>Annotation of Gaeumannomyces graminis var. tritici R3-111a-1.</title>
        <authorList>
            <consortium name="The Broad Institute Genome Sequencing Platform"/>
            <person name="Ma L.-J."/>
            <person name="Dead R."/>
            <person name="Young S.K."/>
            <person name="Zeng Q."/>
            <person name="Gargeya S."/>
            <person name="Fitzgerald M."/>
            <person name="Haas B."/>
            <person name="Abouelleil A."/>
            <person name="Alvarado L."/>
            <person name="Arachchi H.M."/>
            <person name="Berlin A."/>
            <person name="Brown A."/>
            <person name="Chapman S.B."/>
            <person name="Chen Z."/>
            <person name="Dunbar C."/>
            <person name="Freedman E."/>
            <person name="Gearin G."/>
            <person name="Gellesch M."/>
            <person name="Goldberg J."/>
            <person name="Griggs A."/>
            <person name="Gujja S."/>
            <person name="Heiman D."/>
            <person name="Howarth C."/>
            <person name="Larson L."/>
            <person name="Lui A."/>
            <person name="MacDonald P.J.P."/>
            <person name="Mehta T."/>
            <person name="Montmayeur A."/>
            <person name="Murphy C."/>
            <person name="Neiman D."/>
            <person name="Pearson M."/>
            <person name="Priest M."/>
            <person name="Roberts A."/>
            <person name="Saif S."/>
            <person name="Shea T."/>
            <person name="Shenoy N."/>
            <person name="Sisk P."/>
            <person name="Stolte C."/>
            <person name="Sykes S."/>
            <person name="Yandava C."/>
            <person name="Wortman J."/>
            <person name="Nusbaum C."/>
            <person name="Birren B."/>
        </authorList>
    </citation>
    <scope>NUCLEOTIDE SEQUENCE</scope>
    <source>
        <strain evidence="2">R3-111a-1</strain>
    </source>
</reference>
<dbReference type="HOGENOM" id="CLU_1660878_0_0_1"/>
<gene>
    <name evidence="3" type="primary">20347224</name>
    <name evidence="2" type="ORF">GGTG_06766</name>
</gene>
<reference evidence="3" key="4">
    <citation type="journal article" date="2015" name="G3 (Bethesda)">
        <title>Genome sequences of three phytopathogenic species of the Magnaporthaceae family of fungi.</title>
        <authorList>
            <person name="Okagaki L.H."/>
            <person name="Nunes C.C."/>
            <person name="Sailsbery J."/>
            <person name="Clay B."/>
            <person name="Brown D."/>
            <person name="John T."/>
            <person name="Oh Y."/>
            <person name="Young N."/>
            <person name="Fitzgerald M."/>
            <person name="Haas B.J."/>
            <person name="Zeng Q."/>
            <person name="Young S."/>
            <person name="Adiconis X."/>
            <person name="Fan L."/>
            <person name="Levin J.Z."/>
            <person name="Mitchell T.K."/>
            <person name="Okubara P.A."/>
            <person name="Farman M.L."/>
            <person name="Kohn L.M."/>
            <person name="Birren B."/>
            <person name="Ma L.-J."/>
            <person name="Dean R.A."/>
        </authorList>
    </citation>
    <scope>NUCLEOTIDE SEQUENCE</scope>
    <source>
        <strain evidence="3">R3-111a-1</strain>
    </source>
</reference>
<name>J3NZR9_GAET3</name>
<feature type="compositionally biased region" description="Basic and acidic residues" evidence="1">
    <location>
        <begin position="9"/>
        <end position="23"/>
    </location>
</feature>
<accession>J3NZR9</accession>
<dbReference type="EnsemblFungi" id="EJT76852">
    <property type="protein sequence ID" value="EJT76852"/>
    <property type="gene ID" value="GGTG_06766"/>
</dbReference>
<dbReference type="GeneID" id="20347224"/>
<reference evidence="3" key="5">
    <citation type="submission" date="2018-04" db="UniProtKB">
        <authorList>
            <consortium name="EnsemblFungi"/>
        </authorList>
    </citation>
    <scope>IDENTIFICATION</scope>
    <source>
        <strain evidence="3">R3-111a-1</strain>
    </source>
</reference>
<protein>
    <submittedName>
        <fullName evidence="2 3">Uncharacterized protein</fullName>
    </submittedName>
</protein>
<organism evidence="2">
    <name type="scientific">Gaeumannomyces tritici (strain R3-111a-1)</name>
    <name type="common">Wheat and barley take-all root rot fungus</name>
    <name type="synonym">Gaeumannomyces graminis var. tritici</name>
    <dbReference type="NCBI Taxonomy" id="644352"/>
    <lineage>
        <taxon>Eukaryota</taxon>
        <taxon>Fungi</taxon>
        <taxon>Dikarya</taxon>
        <taxon>Ascomycota</taxon>
        <taxon>Pezizomycotina</taxon>
        <taxon>Sordariomycetes</taxon>
        <taxon>Sordariomycetidae</taxon>
        <taxon>Magnaporthales</taxon>
        <taxon>Magnaporthaceae</taxon>
        <taxon>Gaeumannomyces</taxon>
    </lineage>
</organism>
<reference evidence="2" key="2">
    <citation type="submission" date="2010-07" db="EMBL/GenBank/DDBJ databases">
        <authorList>
            <consortium name="The Broad Institute Genome Sequencing Platform"/>
            <consortium name="Broad Institute Genome Sequencing Center for Infectious Disease"/>
            <person name="Ma L.-J."/>
            <person name="Dead R."/>
            <person name="Young S."/>
            <person name="Zeng Q."/>
            <person name="Koehrsen M."/>
            <person name="Alvarado L."/>
            <person name="Berlin A."/>
            <person name="Chapman S.B."/>
            <person name="Chen Z."/>
            <person name="Freedman E."/>
            <person name="Gellesch M."/>
            <person name="Goldberg J."/>
            <person name="Griggs A."/>
            <person name="Gujja S."/>
            <person name="Heilman E.R."/>
            <person name="Heiman D."/>
            <person name="Hepburn T."/>
            <person name="Howarth C."/>
            <person name="Jen D."/>
            <person name="Larson L."/>
            <person name="Mehta T."/>
            <person name="Neiman D."/>
            <person name="Pearson M."/>
            <person name="Roberts A."/>
            <person name="Saif S."/>
            <person name="Shea T."/>
            <person name="Shenoy N."/>
            <person name="Sisk P."/>
            <person name="Stolte C."/>
            <person name="Sykes S."/>
            <person name="Walk T."/>
            <person name="White J."/>
            <person name="Yandava C."/>
            <person name="Haas B."/>
            <person name="Nusbaum C."/>
            <person name="Birren B."/>
        </authorList>
    </citation>
    <scope>NUCLEOTIDE SEQUENCE</scope>
    <source>
        <strain evidence="2">R3-111a-1</strain>
    </source>
</reference>